<evidence type="ECO:0000313" key="2">
    <source>
        <dbReference type="Proteomes" id="UP000054783"/>
    </source>
</evidence>
<dbReference type="Proteomes" id="UP000054783">
    <property type="component" value="Unassembled WGS sequence"/>
</dbReference>
<name>A0A0V0YRG6_9BILA</name>
<reference evidence="1 2" key="1">
    <citation type="submission" date="2015-01" db="EMBL/GenBank/DDBJ databases">
        <title>Evolution of Trichinella species and genotypes.</title>
        <authorList>
            <person name="Korhonen P.K."/>
            <person name="Edoardo P."/>
            <person name="Giuseppe L.R."/>
            <person name="Gasser R.B."/>
        </authorList>
    </citation>
    <scope>NUCLEOTIDE SEQUENCE [LARGE SCALE GENOMIC DNA]</scope>
    <source>
        <strain evidence="1">ISS2496</strain>
    </source>
</reference>
<comment type="caution">
    <text evidence="1">The sequence shown here is derived from an EMBL/GenBank/DDBJ whole genome shotgun (WGS) entry which is preliminary data.</text>
</comment>
<gene>
    <name evidence="1" type="ORF">T12_10367</name>
</gene>
<sequence length="38" mass="4661">MLYGEDKMENFFTEIRMILKNAITLHAMNRMHFYNSHL</sequence>
<dbReference type="AlphaFoldDB" id="A0A0V0YRG6"/>
<evidence type="ECO:0000313" key="1">
    <source>
        <dbReference type="EMBL" id="KRY02699.1"/>
    </source>
</evidence>
<protein>
    <submittedName>
        <fullName evidence="1">Uncharacterized protein</fullName>
    </submittedName>
</protein>
<organism evidence="1 2">
    <name type="scientific">Trichinella patagoniensis</name>
    <dbReference type="NCBI Taxonomy" id="990121"/>
    <lineage>
        <taxon>Eukaryota</taxon>
        <taxon>Metazoa</taxon>
        <taxon>Ecdysozoa</taxon>
        <taxon>Nematoda</taxon>
        <taxon>Enoplea</taxon>
        <taxon>Dorylaimia</taxon>
        <taxon>Trichinellida</taxon>
        <taxon>Trichinellidae</taxon>
        <taxon>Trichinella</taxon>
    </lineage>
</organism>
<accession>A0A0V0YRG6</accession>
<dbReference type="EMBL" id="JYDQ01003547">
    <property type="protein sequence ID" value="KRY02699.1"/>
    <property type="molecule type" value="Genomic_DNA"/>
</dbReference>
<keyword evidence="2" id="KW-1185">Reference proteome</keyword>
<proteinExistence type="predicted"/>